<protein>
    <submittedName>
        <fullName evidence="3">Uncharacterized protein</fullName>
    </submittedName>
</protein>
<evidence type="ECO:0000256" key="2">
    <source>
        <dbReference type="SAM" id="MobiDB-lite"/>
    </source>
</evidence>
<dbReference type="PANTHER" id="PTHR11960">
    <property type="entry name" value="EUKARYOTIC TRANSLATION INITIATION FACTOR 4E RELATED"/>
    <property type="match status" value="1"/>
</dbReference>
<organism evidence="3">
    <name type="scientific">Eutreptiella gymnastica</name>
    <dbReference type="NCBI Taxonomy" id="73025"/>
    <lineage>
        <taxon>Eukaryota</taxon>
        <taxon>Discoba</taxon>
        <taxon>Euglenozoa</taxon>
        <taxon>Euglenida</taxon>
        <taxon>Spirocuta</taxon>
        <taxon>Euglenophyceae</taxon>
        <taxon>Eutreptiales</taxon>
        <taxon>Eutreptiaceae</taxon>
        <taxon>Eutreptiella</taxon>
    </lineage>
</organism>
<evidence type="ECO:0000313" key="3">
    <source>
        <dbReference type="EMBL" id="CAE0814730.1"/>
    </source>
</evidence>
<dbReference type="Pfam" id="PF01652">
    <property type="entry name" value="IF4E"/>
    <property type="match status" value="1"/>
</dbReference>
<keyword evidence="1" id="KW-0694">RNA-binding</keyword>
<gene>
    <name evidence="3" type="ORF">EGYM00163_LOCUS25886</name>
</gene>
<dbReference type="InterPro" id="IPR001040">
    <property type="entry name" value="TIF_eIF_4E"/>
</dbReference>
<dbReference type="GO" id="GO:0003743">
    <property type="term" value="F:translation initiation factor activity"/>
    <property type="evidence" value="ECO:0007669"/>
    <property type="project" value="UniProtKB-KW"/>
</dbReference>
<feature type="compositionally biased region" description="Polar residues" evidence="2">
    <location>
        <begin position="190"/>
        <end position="228"/>
    </location>
</feature>
<reference evidence="3" key="1">
    <citation type="submission" date="2021-01" db="EMBL/GenBank/DDBJ databases">
        <authorList>
            <person name="Corre E."/>
            <person name="Pelletier E."/>
            <person name="Niang G."/>
            <person name="Scheremetjew M."/>
            <person name="Finn R."/>
            <person name="Kale V."/>
            <person name="Holt S."/>
            <person name="Cochrane G."/>
            <person name="Meng A."/>
            <person name="Brown T."/>
            <person name="Cohen L."/>
        </authorList>
    </citation>
    <scope>NUCLEOTIDE SEQUENCE</scope>
    <source>
        <strain evidence="3">CCMP1594</strain>
    </source>
</reference>
<proteinExistence type="inferred from homology"/>
<dbReference type="Gene3D" id="3.30.760.10">
    <property type="entry name" value="RNA Cap, Translation Initiation Factor Eif4e"/>
    <property type="match status" value="1"/>
</dbReference>
<dbReference type="EMBL" id="HBJA01073738">
    <property type="protein sequence ID" value="CAE0814730.1"/>
    <property type="molecule type" value="Transcribed_RNA"/>
</dbReference>
<dbReference type="SUPFAM" id="SSF55418">
    <property type="entry name" value="eIF4e-like"/>
    <property type="match status" value="1"/>
</dbReference>
<dbReference type="GO" id="GO:0016281">
    <property type="term" value="C:eukaryotic translation initiation factor 4F complex"/>
    <property type="evidence" value="ECO:0007669"/>
    <property type="project" value="TreeGrafter"/>
</dbReference>
<dbReference type="InterPro" id="IPR023398">
    <property type="entry name" value="TIF_eIF4e-like"/>
</dbReference>
<name>A0A7S4D4B9_9EUGL</name>
<feature type="region of interest" description="Disordered" evidence="2">
    <location>
        <begin position="177"/>
        <end position="275"/>
    </location>
</feature>
<keyword evidence="1" id="KW-0396">Initiation factor</keyword>
<feature type="compositionally biased region" description="Polar residues" evidence="2">
    <location>
        <begin position="244"/>
        <end position="259"/>
    </location>
</feature>
<dbReference type="AlphaFoldDB" id="A0A7S4D4B9"/>
<dbReference type="GO" id="GO:0000340">
    <property type="term" value="F:RNA 7-methylguanosine cap binding"/>
    <property type="evidence" value="ECO:0007669"/>
    <property type="project" value="TreeGrafter"/>
</dbReference>
<evidence type="ECO:0000256" key="1">
    <source>
        <dbReference type="RuleBase" id="RU004374"/>
    </source>
</evidence>
<keyword evidence="1" id="KW-0648">Protein biosynthesis</keyword>
<accession>A0A7S4D4B9</accession>
<sequence length="415" mass="45754">MTASTLMGAQQLDVHPLQHLWCIWTSRWKGQTTLTCLAQFDTIQGFWLSYHSNPTSQLPDKQHLHIFKNGIKPMWEDPMNIHGGHFKLTAKTTESAASLWQTLTLSMIGELLPTNRHVTGASVVAHNVGNHIVKLWLGTVDKEVVNRTKAFLQRALNEQDYVSEKITFVPHKLVIKGSSSQKMPQREPLDSQTSTEAPGATSPDSPSSRNQQRHSNASVCSSVGVTTPKSSSSHSQKRNSNESVASSLGYSSMDRSSMDSGPPTPVHRRPNFAGRRREYPILHADCSDDGRCAGTLSVSRSGSQACADGLPQPGEYNKWYSLPAQGAVHDPYCSLAAYPEYRCNVSRRSISQTAPLLQSQQFPSGLHEATAATSEHISHHVAPSVPRRPSVQIPHTYQHEPYVWATLDTTTNFVS</sequence>
<comment type="similarity">
    <text evidence="1">Belongs to the eukaryotic initiation factor 4E family.</text>
</comment>